<accession>A0A6N3AJU3</accession>
<dbReference type="RefSeq" id="WP_156671835.1">
    <property type="nucleotide sequence ID" value="NZ_CACRUC010000017.1"/>
</dbReference>
<protein>
    <submittedName>
        <fullName evidence="2">Uncharacterized protein</fullName>
    </submittedName>
</protein>
<feature type="transmembrane region" description="Helical" evidence="1">
    <location>
        <begin position="71"/>
        <end position="94"/>
    </location>
</feature>
<dbReference type="EMBL" id="CACRUC010000017">
    <property type="protein sequence ID" value="VYT90667.1"/>
    <property type="molecule type" value="Genomic_DNA"/>
</dbReference>
<evidence type="ECO:0000256" key="1">
    <source>
        <dbReference type="SAM" id="Phobius"/>
    </source>
</evidence>
<sequence>MNKFLRALFVLVIIAMSGAIVFQLFFPSYMGSHSGYGVSVGWQREIGIWNVAVLVILIAVNLKYDWFYLRMVLLALILGGIGIGTNHLFSYFYYHLPVNGIGALENYLLVLGWILGWRLEVCRIQKKSCNVERKRSHH</sequence>
<evidence type="ECO:0000313" key="2">
    <source>
        <dbReference type="EMBL" id="VYT90667.1"/>
    </source>
</evidence>
<gene>
    <name evidence="2" type="ORF">SPLFYP13_00447</name>
</gene>
<feature type="transmembrane region" description="Helical" evidence="1">
    <location>
        <begin position="46"/>
        <end position="64"/>
    </location>
</feature>
<name>A0A6N3AJU3_STRPA</name>
<organism evidence="2">
    <name type="scientific">Streptococcus parasanguinis</name>
    <dbReference type="NCBI Taxonomy" id="1318"/>
    <lineage>
        <taxon>Bacteria</taxon>
        <taxon>Bacillati</taxon>
        <taxon>Bacillota</taxon>
        <taxon>Bacilli</taxon>
        <taxon>Lactobacillales</taxon>
        <taxon>Streptococcaceae</taxon>
        <taxon>Streptococcus</taxon>
    </lineage>
</organism>
<dbReference type="AlphaFoldDB" id="A0A6N3AJU3"/>
<keyword evidence="1" id="KW-0472">Membrane</keyword>
<reference evidence="2" key="1">
    <citation type="submission" date="2019-11" db="EMBL/GenBank/DDBJ databases">
        <authorList>
            <person name="Feng L."/>
        </authorList>
    </citation>
    <scope>NUCLEOTIDE SEQUENCE</scope>
    <source>
        <strain evidence="2">SparasanguinisLFYP13</strain>
    </source>
</reference>
<keyword evidence="1" id="KW-1133">Transmembrane helix</keyword>
<keyword evidence="1" id="KW-0812">Transmembrane</keyword>
<feature type="transmembrane region" description="Helical" evidence="1">
    <location>
        <begin position="100"/>
        <end position="117"/>
    </location>
</feature>
<proteinExistence type="predicted"/>
<feature type="transmembrane region" description="Helical" evidence="1">
    <location>
        <begin position="7"/>
        <end position="26"/>
    </location>
</feature>